<name>A0ABU2BWB5_9ACTN</name>
<evidence type="ECO:0000256" key="2">
    <source>
        <dbReference type="SAM" id="Phobius"/>
    </source>
</evidence>
<gene>
    <name evidence="3" type="ORF">J2S63_001192</name>
</gene>
<evidence type="ECO:0000313" key="3">
    <source>
        <dbReference type="EMBL" id="MDR7361639.1"/>
    </source>
</evidence>
<reference evidence="3 4" key="1">
    <citation type="submission" date="2023-07" db="EMBL/GenBank/DDBJ databases">
        <title>Sequencing the genomes of 1000 actinobacteria strains.</title>
        <authorList>
            <person name="Klenk H.-P."/>
        </authorList>
    </citation>
    <scope>NUCLEOTIDE SEQUENCE [LARGE SCALE GENOMIC DNA]</scope>
    <source>
        <strain evidence="3 4">DSM 19426</strain>
    </source>
</reference>
<keyword evidence="2" id="KW-1133">Transmembrane helix</keyword>
<dbReference type="RefSeq" id="WP_310299884.1">
    <property type="nucleotide sequence ID" value="NZ_BAAAPS010000001.1"/>
</dbReference>
<organism evidence="3 4">
    <name type="scientific">Nocardioides marmoribigeumensis</name>
    <dbReference type="NCBI Taxonomy" id="433649"/>
    <lineage>
        <taxon>Bacteria</taxon>
        <taxon>Bacillati</taxon>
        <taxon>Actinomycetota</taxon>
        <taxon>Actinomycetes</taxon>
        <taxon>Propionibacteriales</taxon>
        <taxon>Nocardioidaceae</taxon>
        <taxon>Nocardioides</taxon>
    </lineage>
</organism>
<evidence type="ECO:0000256" key="1">
    <source>
        <dbReference type="SAM" id="MobiDB-lite"/>
    </source>
</evidence>
<protein>
    <recommendedName>
        <fullName evidence="5">VCBS repeat-containing protein</fullName>
    </recommendedName>
</protein>
<dbReference type="SUPFAM" id="SSF69318">
    <property type="entry name" value="Integrin alpha N-terminal domain"/>
    <property type="match status" value="1"/>
</dbReference>
<keyword evidence="4" id="KW-1185">Reference proteome</keyword>
<dbReference type="Proteomes" id="UP001183648">
    <property type="component" value="Unassembled WGS sequence"/>
</dbReference>
<accession>A0ABU2BWB5</accession>
<feature type="transmembrane region" description="Helical" evidence="2">
    <location>
        <begin position="42"/>
        <end position="62"/>
    </location>
</feature>
<keyword evidence="2" id="KW-0812">Transmembrane</keyword>
<feature type="region of interest" description="Disordered" evidence="1">
    <location>
        <begin position="62"/>
        <end position="87"/>
    </location>
</feature>
<dbReference type="EMBL" id="JAVDYG010000001">
    <property type="protein sequence ID" value="MDR7361639.1"/>
    <property type="molecule type" value="Genomic_DNA"/>
</dbReference>
<sequence length="370" mass="38823">MTTTDPLHDAFDDLARRADLDPAPDRLAGIARKRRAQRDRRLGAGAGLAVLAVVAGLGMPHLPSGSPDRDATVATTAPSPSRGPDLGLEVQLHVTPTVGDGFRVSLDVTGTAMPVVDRRTGRPVEGGGVRGTRILLDGKEVRGTDAGDVECSTTGAPERYDQTFGPFTVDIPPGDHTVRAVAGWCDATGEVRQAVDEDEAYYLGESTVVDRARQDVDGDGTPEQLVLVDEGTDSVLRVHGSVDGVVSLQAADPVRVSGVEDLDGDGDQEVLVDVRWRSVTALVLVTLDGGRPALVTSPPEGPRRYSGVVDGDFHGTTLIDGVLTTWEGPGDGRRVGPVDGGTWVLEGTRLRLVPFGRPTCAGVDVRPAPC</sequence>
<comment type="caution">
    <text evidence="3">The sequence shown here is derived from an EMBL/GenBank/DDBJ whole genome shotgun (WGS) entry which is preliminary data.</text>
</comment>
<evidence type="ECO:0000313" key="4">
    <source>
        <dbReference type="Proteomes" id="UP001183648"/>
    </source>
</evidence>
<dbReference type="InterPro" id="IPR028994">
    <property type="entry name" value="Integrin_alpha_N"/>
</dbReference>
<evidence type="ECO:0008006" key="5">
    <source>
        <dbReference type="Google" id="ProtNLM"/>
    </source>
</evidence>
<keyword evidence="2" id="KW-0472">Membrane</keyword>
<proteinExistence type="predicted"/>